<feature type="compositionally biased region" description="Basic and acidic residues" evidence="1">
    <location>
        <begin position="1"/>
        <end position="28"/>
    </location>
</feature>
<dbReference type="EMBL" id="WOWA01000004">
    <property type="protein sequence ID" value="NLV13939.1"/>
    <property type="molecule type" value="Genomic_DNA"/>
</dbReference>
<organism evidence="2 3">
    <name type="scientific">Haloarcula argentinensis</name>
    <dbReference type="NCBI Taxonomy" id="43776"/>
    <lineage>
        <taxon>Archaea</taxon>
        <taxon>Methanobacteriati</taxon>
        <taxon>Methanobacteriota</taxon>
        <taxon>Stenosarchaea group</taxon>
        <taxon>Halobacteria</taxon>
        <taxon>Halobacteriales</taxon>
        <taxon>Haloarculaceae</taxon>
        <taxon>Haloarcula</taxon>
    </lineage>
</organism>
<evidence type="ECO:0000313" key="2">
    <source>
        <dbReference type="EMBL" id="NLV13939.1"/>
    </source>
</evidence>
<accession>A0A847UK50</accession>
<feature type="compositionally biased region" description="Basic and acidic residues" evidence="1">
    <location>
        <begin position="36"/>
        <end position="47"/>
    </location>
</feature>
<dbReference type="AlphaFoldDB" id="A0A847UK50"/>
<evidence type="ECO:0000313" key="3">
    <source>
        <dbReference type="Proteomes" id="UP000641625"/>
    </source>
</evidence>
<feature type="region of interest" description="Disordered" evidence="1">
    <location>
        <begin position="1"/>
        <end position="79"/>
    </location>
</feature>
<feature type="compositionally biased region" description="Acidic residues" evidence="1">
    <location>
        <begin position="66"/>
        <end position="76"/>
    </location>
</feature>
<comment type="caution">
    <text evidence="2">The sequence shown here is derived from an EMBL/GenBank/DDBJ whole genome shotgun (WGS) entry which is preliminary data.</text>
</comment>
<sequence>MNKDGHRALKTEPNESSTARRADGRDTPEQSSTQKTDSRDTASHSERTQIGTSPSTSTAGPQADNTADDLLDDNTTADDRIEGASKLRTLADDLERAARHSAADNVDVSVYVTVEETFRGSWGDN</sequence>
<name>A0A847UK50_HALAR</name>
<feature type="compositionally biased region" description="Polar residues" evidence="1">
    <location>
        <begin position="48"/>
        <end position="60"/>
    </location>
</feature>
<evidence type="ECO:0000256" key="1">
    <source>
        <dbReference type="SAM" id="MobiDB-lite"/>
    </source>
</evidence>
<proteinExistence type="predicted"/>
<reference evidence="2" key="1">
    <citation type="submission" date="2019-12" db="EMBL/GenBank/DDBJ databases">
        <title>Whole genome sequencing of Haloarcula argentinensis strain pws5.</title>
        <authorList>
            <person name="Verma D.K."/>
            <person name="Gopal K."/>
            <person name="Prasad E.S."/>
        </authorList>
    </citation>
    <scope>NUCLEOTIDE SEQUENCE</scope>
    <source>
        <strain evidence="2">Pws5</strain>
    </source>
</reference>
<dbReference type="RefSeq" id="WP_170097376.1">
    <property type="nucleotide sequence ID" value="NZ_WOWA01000004.1"/>
</dbReference>
<protein>
    <submittedName>
        <fullName evidence="2">Uncharacterized protein</fullName>
    </submittedName>
</protein>
<dbReference type="Proteomes" id="UP000641625">
    <property type="component" value="Unassembled WGS sequence"/>
</dbReference>
<gene>
    <name evidence="2" type="ORF">GOC77_11720</name>
</gene>